<evidence type="ECO:0000313" key="3">
    <source>
        <dbReference type="EMBL" id="POP46762.1"/>
    </source>
</evidence>
<evidence type="ECO:0000313" key="6">
    <source>
        <dbReference type="Proteomes" id="UP000247005"/>
    </source>
</evidence>
<dbReference type="GO" id="GO:0016787">
    <property type="term" value="F:hydrolase activity"/>
    <property type="evidence" value="ECO:0007669"/>
    <property type="project" value="UniProtKB-KW"/>
</dbReference>
<accession>A0A2P5GSF0</accession>
<dbReference type="InterPro" id="IPR000073">
    <property type="entry name" value="AB_hydrolase_1"/>
</dbReference>
<dbReference type="PANTHER" id="PTHR43358">
    <property type="entry name" value="ALPHA/BETA-HYDROLASE"/>
    <property type="match status" value="1"/>
</dbReference>
<keyword evidence="5" id="KW-1185">Reference proteome</keyword>
<protein>
    <submittedName>
        <fullName evidence="4">Alpha/beta hydrolase</fullName>
    </submittedName>
</protein>
<organism evidence="4 6">
    <name type="scientific">Superficieibacter electus</name>
    <dbReference type="NCBI Taxonomy" id="2022662"/>
    <lineage>
        <taxon>Bacteria</taxon>
        <taxon>Pseudomonadati</taxon>
        <taxon>Pseudomonadota</taxon>
        <taxon>Gammaproteobacteria</taxon>
        <taxon>Enterobacterales</taxon>
        <taxon>Enterobacteriaceae</taxon>
        <taxon>Superficieibacter</taxon>
    </lineage>
</organism>
<evidence type="ECO:0000313" key="4">
    <source>
        <dbReference type="EMBL" id="POP49500.1"/>
    </source>
</evidence>
<dbReference type="Pfam" id="PF12697">
    <property type="entry name" value="Abhydrolase_6"/>
    <property type="match status" value="1"/>
</dbReference>
<dbReference type="InterPro" id="IPR029058">
    <property type="entry name" value="AB_hydrolase_fold"/>
</dbReference>
<feature type="domain" description="AB hydrolase-1" evidence="2">
    <location>
        <begin position="75"/>
        <end position="275"/>
    </location>
</feature>
<evidence type="ECO:0000313" key="5">
    <source>
        <dbReference type="Proteomes" id="UP000237073"/>
    </source>
</evidence>
<evidence type="ECO:0000259" key="2">
    <source>
        <dbReference type="Pfam" id="PF12697"/>
    </source>
</evidence>
<dbReference type="InterPro" id="IPR052920">
    <property type="entry name" value="DNA-binding_regulatory"/>
</dbReference>
<dbReference type="RefSeq" id="WP_103674903.1">
    <property type="nucleotide sequence ID" value="NZ_PQGD01000005.1"/>
</dbReference>
<dbReference type="OrthoDB" id="9798884at2"/>
<dbReference type="PANTHER" id="PTHR43358:SF4">
    <property type="entry name" value="ALPHA_BETA HYDROLASE FOLD-1 DOMAIN-CONTAINING PROTEIN"/>
    <property type="match status" value="1"/>
</dbReference>
<sequence length="296" mass="32397">MGKRLAAWLGSGVLLAAIFLMGLSYYIGSKLIAPHPVVMPAHPELPFENVTLSTATQAPVYGWWLQKSSDAPAVLLLHSVRSSRLEMIPRAKALYDRGYSVLLIDLPSHGESPGNAITFGFREAAGVNSAWHWLYQRVPGSKIGVIGISQGGAALLMSDVRGKFDAVVLEMVYPTLQQAVHNRVAIRTGDALASVITPLLTLQLKPRLGFSADALRPVDHINQLGAPLLIVAGADDRHTPLIELQQMLARAHPPKSIWVLPGVHHQDTFAHDPDAWKRHVIDFLDHTLRGNLKHQH</sequence>
<dbReference type="SUPFAM" id="SSF53474">
    <property type="entry name" value="alpha/beta-Hydrolases"/>
    <property type="match status" value="1"/>
</dbReference>
<keyword evidence="1" id="KW-1133">Transmembrane helix</keyword>
<keyword evidence="1" id="KW-0472">Membrane</keyword>
<dbReference type="EMBL" id="PQGD01000005">
    <property type="protein sequence ID" value="POP49500.1"/>
    <property type="molecule type" value="Genomic_DNA"/>
</dbReference>
<dbReference type="Proteomes" id="UP000237073">
    <property type="component" value="Unassembled WGS sequence"/>
</dbReference>
<dbReference type="EMBL" id="PQGE01000003">
    <property type="protein sequence ID" value="POP46762.1"/>
    <property type="molecule type" value="Genomic_DNA"/>
</dbReference>
<gene>
    <name evidence="4" type="ORF">CHU32_07555</name>
    <name evidence="3" type="ORF">CHU33_04600</name>
</gene>
<dbReference type="Proteomes" id="UP000247005">
    <property type="component" value="Unassembled WGS sequence"/>
</dbReference>
<proteinExistence type="predicted"/>
<feature type="transmembrane region" description="Helical" evidence="1">
    <location>
        <begin position="7"/>
        <end position="27"/>
    </location>
</feature>
<reference evidence="5 6" key="1">
    <citation type="submission" date="2018-01" db="EMBL/GenBank/DDBJ databases">
        <title>Superficieibacter electus gen. nov., sp. nov., an extended-spectrum beta-lactamase possessing member of the Enterobacteriaceae family, isolated from intensive care unit surfaces.</title>
        <authorList>
            <person name="Potter R.F."/>
            <person name="D'Souza A.W."/>
        </authorList>
    </citation>
    <scope>NUCLEOTIDE SEQUENCE [LARGE SCALE GENOMIC DNA]</scope>
    <source>
        <strain evidence="4 6">BP-1</strain>
        <strain evidence="3 5">BP-2</strain>
    </source>
</reference>
<dbReference type="AlphaFoldDB" id="A0A2P5GSF0"/>
<comment type="caution">
    <text evidence="4">The sequence shown here is derived from an EMBL/GenBank/DDBJ whole genome shotgun (WGS) entry which is preliminary data.</text>
</comment>
<evidence type="ECO:0000256" key="1">
    <source>
        <dbReference type="SAM" id="Phobius"/>
    </source>
</evidence>
<keyword evidence="1" id="KW-0812">Transmembrane</keyword>
<keyword evidence="4" id="KW-0378">Hydrolase</keyword>
<dbReference type="Gene3D" id="3.40.50.1820">
    <property type="entry name" value="alpha/beta hydrolase"/>
    <property type="match status" value="1"/>
</dbReference>
<name>A0A2P5GSF0_9ENTR</name>